<gene>
    <name evidence="2" type="ORF">GCM10023191_005660</name>
</gene>
<keyword evidence="1" id="KW-0175">Coiled coil</keyword>
<evidence type="ECO:0000256" key="1">
    <source>
        <dbReference type="SAM" id="Coils"/>
    </source>
</evidence>
<dbReference type="EMBL" id="BAABHF010000009">
    <property type="protein sequence ID" value="GAA4483683.1"/>
    <property type="molecule type" value="Genomic_DNA"/>
</dbReference>
<comment type="caution">
    <text evidence="2">The sequence shown here is derived from an EMBL/GenBank/DDBJ whole genome shotgun (WGS) entry which is preliminary data.</text>
</comment>
<sequence>MVASTQPGALQISQDLGDLRRALERLNADTESRAESARAAIARLFHFSDDLADWLMDGRHRIALPQHTVWERKGRHATDLLTPVLGQLAYPGATHGCATPQREALRVT</sequence>
<accession>A0ABP8P8N5</accession>
<name>A0ABP8P8N5_9ACTN</name>
<evidence type="ECO:0000313" key="2">
    <source>
        <dbReference type="EMBL" id="GAA4483683.1"/>
    </source>
</evidence>
<feature type="coiled-coil region" evidence="1">
    <location>
        <begin position="9"/>
        <end position="40"/>
    </location>
</feature>
<organism evidence="2 3">
    <name type="scientific">Actinoallomurus oryzae</name>
    <dbReference type="NCBI Taxonomy" id="502180"/>
    <lineage>
        <taxon>Bacteria</taxon>
        <taxon>Bacillati</taxon>
        <taxon>Actinomycetota</taxon>
        <taxon>Actinomycetes</taxon>
        <taxon>Streptosporangiales</taxon>
        <taxon>Thermomonosporaceae</taxon>
        <taxon>Actinoallomurus</taxon>
    </lineage>
</organism>
<dbReference type="Proteomes" id="UP001500503">
    <property type="component" value="Unassembled WGS sequence"/>
</dbReference>
<protein>
    <submittedName>
        <fullName evidence="2">Uncharacterized protein</fullName>
    </submittedName>
</protein>
<evidence type="ECO:0000313" key="3">
    <source>
        <dbReference type="Proteomes" id="UP001500503"/>
    </source>
</evidence>
<keyword evidence="3" id="KW-1185">Reference proteome</keyword>
<proteinExistence type="predicted"/>
<reference evidence="3" key="1">
    <citation type="journal article" date="2019" name="Int. J. Syst. Evol. Microbiol.">
        <title>The Global Catalogue of Microorganisms (GCM) 10K type strain sequencing project: providing services to taxonomists for standard genome sequencing and annotation.</title>
        <authorList>
            <consortium name="The Broad Institute Genomics Platform"/>
            <consortium name="The Broad Institute Genome Sequencing Center for Infectious Disease"/>
            <person name="Wu L."/>
            <person name="Ma J."/>
        </authorList>
    </citation>
    <scope>NUCLEOTIDE SEQUENCE [LARGE SCALE GENOMIC DNA]</scope>
    <source>
        <strain evidence="3">JCM 17933</strain>
    </source>
</reference>